<evidence type="ECO:0000256" key="1">
    <source>
        <dbReference type="SAM" id="MobiDB-lite"/>
    </source>
</evidence>
<accession>A0A9P0P7M2</accession>
<dbReference type="EMBL" id="CAKOFQ010006795">
    <property type="protein sequence ID" value="CAH1972095.1"/>
    <property type="molecule type" value="Genomic_DNA"/>
</dbReference>
<feature type="region of interest" description="Disordered" evidence="1">
    <location>
        <begin position="72"/>
        <end position="97"/>
    </location>
</feature>
<evidence type="ECO:0000313" key="2">
    <source>
        <dbReference type="EMBL" id="CAH1972095.1"/>
    </source>
</evidence>
<organism evidence="2 3">
    <name type="scientific">Acanthoscelides obtectus</name>
    <name type="common">Bean weevil</name>
    <name type="synonym">Bruchus obtectus</name>
    <dbReference type="NCBI Taxonomy" id="200917"/>
    <lineage>
        <taxon>Eukaryota</taxon>
        <taxon>Metazoa</taxon>
        <taxon>Ecdysozoa</taxon>
        <taxon>Arthropoda</taxon>
        <taxon>Hexapoda</taxon>
        <taxon>Insecta</taxon>
        <taxon>Pterygota</taxon>
        <taxon>Neoptera</taxon>
        <taxon>Endopterygota</taxon>
        <taxon>Coleoptera</taxon>
        <taxon>Polyphaga</taxon>
        <taxon>Cucujiformia</taxon>
        <taxon>Chrysomeloidea</taxon>
        <taxon>Chrysomelidae</taxon>
        <taxon>Bruchinae</taxon>
        <taxon>Bruchini</taxon>
        <taxon>Acanthoscelides</taxon>
    </lineage>
</organism>
<dbReference type="Proteomes" id="UP001152888">
    <property type="component" value="Unassembled WGS sequence"/>
</dbReference>
<name>A0A9P0P7M2_ACAOB</name>
<gene>
    <name evidence="2" type="ORF">ACAOBT_LOCUS9814</name>
</gene>
<dbReference type="AlphaFoldDB" id="A0A9P0P7M2"/>
<reference evidence="2" key="1">
    <citation type="submission" date="2022-03" db="EMBL/GenBank/DDBJ databases">
        <authorList>
            <person name="Sayadi A."/>
        </authorList>
    </citation>
    <scope>NUCLEOTIDE SEQUENCE</scope>
</reference>
<protein>
    <submittedName>
        <fullName evidence="2">Uncharacterized protein</fullName>
    </submittedName>
</protein>
<sequence length="97" mass="10861">MPPLPPDIPANAAPTSTFILFLNARRRSTTRREKNFATKEFPRSSRPHYHLTHRVIYAVGSSRCPCGAAKRIHPSAGGHPRSSEAYRLYPFSPFPTS</sequence>
<comment type="caution">
    <text evidence="2">The sequence shown here is derived from an EMBL/GenBank/DDBJ whole genome shotgun (WGS) entry which is preliminary data.</text>
</comment>
<keyword evidence="3" id="KW-1185">Reference proteome</keyword>
<proteinExistence type="predicted"/>
<evidence type="ECO:0000313" key="3">
    <source>
        <dbReference type="Proteomes" id="UP001152888"/>
    </source>
</evidence>